<dbReference type="OrthoDB" id="3904217at2759"/>
<evidence type="ECO:0000313" key="2">
    <source>
        <dbReference type="EMBL" id="KAE8354942.1"/>
    </source>
</evidence>
<dbReference type="Proteomes" id="UP000327118">
    <property type="component" value="Unassembled WGS sequence"/>
</dbReference>
<dbReference type="Pfam" id="PF13924">
    <property type="entry name" value="Lipocalin_5"/>
    <property type="match status" value="1"/>
</dbReference>
<dbReference type="InterPro" id="IPR024311">
    <property type="entry name" value="Lipocalin-like"/>
</dbReference>
<evidence type="ECO:0000259" key="1">
    <source>
        <dbReference type="Pfam" id="PF13924"/>
    </source>
</evidence>
<organism evidence="2 3">
    <name type="scientific">Aspergillus coremiiformis</name>
    <dbReference type="NCBI Taxonomy" id="138285"/>
    <lineage>
        <taxon>Eukaryota</taxon>
        <taxon>Fungi</taxon>
        <taxon>Dikarya</taxon>
        <taxon>Ascomycota</taxon>
        <taxon>Pezizomycotina</taxon>
        <taxon>Eurotiomycetes</taxon>
        <taxon>Eurotiomycetidae</taxon>
        <taxon>Eurotiales</taxon>
        <taxon>Aspergillaceae</taxon>
        <taxon>Aspergillus</taxon>
        <taxon>Aspergillus subgen. Circumdati</taxon>
    </lineage>
</organism>
<reference evidence="3" key="1">
    <citation type="submission" date="2019-04" db="EMBL/GenBank/DDBJ databases">
        <title>Friends and foes A comparative genomics studyof 23 Aspergillus species from section Flavi.</title>
        <authorList>
            <consortium name="DOE Joint Genome Institute"/>
            <person name="Kjaerbolling I."/>
            <person name="Vesth T."/>
            <person name="Frisvad J.C."/>
            <person name="Nybo J.L."/>
            <person name="Theobald S."/>
            <person name="Kildgaard S."/>
            <person name="Isbrandt T."/>
            <person name="Kuo A."/>
            <person name="Sato A."/>
            <person name="Lyhne E.K."/>
            <person name="Kogle M.E."/>
            <person name="Wiebenga A."/>
            <person name="Kun R.S."/>
            <person name="Lubbers R.J."/>
            <person name="Makela M.R."/>
            <person name="Barry K."/>
            <person name="Chovatia M."/>
            <person name="Clum A."/>
            <person name="Daum C."/>
            <person name="Haridas S."/>
            <person name="He G."/>
            <person name="LaButti K."/>
            <person name="Lipzen A."/>
            <person name="Mondo S."/>
            <person name="Riley R."/>
            <person name="Salamov A."/>
            <person name="Simmons B.A."/>
            <person name="Magnuson J.K."/>
            <person name="Henrissat B."/>
            <person name="Mortensen U.H."/>
            <person name="Larsen T.O."/>
            <person name="Devries R.P."/>
            <person name="Grigoriev I.V."/>
            <person name="Machida M."/>
            <person name="Baker S.E."/>
            <person name="Andersen M.R."/>
        </authorList>
    </citation>
    <scope>NUCLEOTIDE SEQUENCE [LARGE SCALE GENOMIC DNA]</scope>
    <source>
        <strain evidence="3">CBS 553.77</strain>
    </source>
</reference>
<evidence type="ECO:0000313" key="3">
    <source>
        <dbReference type="Proteomes" id="UP000327118"/>
    </source>
</evidence>
<dbReference type="EMBL" id="ML739062">
    <property type="protein sequence ID" value="KAE8354942.1"/>
    <property type="molecule type" value="Genomic_DNA"/>
</dbReference>
<gene>
    <name evidence="2" type="ORF">BDV28DRAFT_146647</name>
</gene>
<protein>
    <submittedName>
        <fullName evidence="2">Lipocalin-like domain-containing protein</fullName>
    </submittedName>
</protein>
<proteinExistence type="predicted"/>
<sequence>MSSNTLSHTQRELIGAWSLTSFVIRTRTANGTKVHQPLGPTPSGSLVYSADGHVSAHLMKPGCPAFNSFFHLASDEELIRAGRSFLGYSGAYSLEMNEGQLLVKHHVDVSSFPNFLDKTVIRAVELRGDTLVLSPAETATWMGEPAESTLEWKKSKGRSL</sequence>
<dbReference type="AlphaFoldDB" id="A0A5N6ZBA6"/>
<name>A0A5N6ZBA6_9EURO</name>
<accession>A0A5N6ZBA6</accession>
<feature type="domain" description="Lipocalin-like" evidence="1">
    <location>
        <begin position="14"/>
        <end position="154"/>
    </location>
</feature>
<keyword evidence="3" id="KW-1185">Reference proteome</keyword>